<feature type="coiled-coil region" evidence="1">
    <location>
        <begin position="144"/>
        <end position="178"/>
    </location>
</feature>
<accession>A0A146KGR4</accession>
<evidence type="ECO:0000256" key="1">
    <source>
        <dbReference type="SAM" id="Coils"/>
    </source>
</evidence>
<dbReference type="EMBL" id="GDID01002005">
    <property type="protein sequence ID" value="JAP94601.1"/>
    <property type="molecule type" value="Transcribed_RNA"/>
</dbReference>
<proteinExistence type="predicted"/>
<dbReference type="AlphaFoldDB" id="A0A146KGR4"/>
<name>A0A146KGR4_9EUKA</name>
<sequence length="183" mass="21531">KRNNSPLKCQQLSKSQYEKLNRPLSPMYQLMKDKQIKIPSIYIAPTKTKPLDQNILYLLDQKTKNQSQMAENCILSLEMTMKQYPQTTFLIEELIKSVDTLKPNAHVWDTKLEEYIKQDSSNDERLTNDQSGASRLMAKKLLEKASCEKRRQEVKSNLKNIMKQIQIQKQMLEAIEHQLRDFK</sequence>
<organism evidence="2">
    <name type="scientific">Trepomonas sp. PC1</name>
    <dbReference type="NCBI Taxonomy" id="1076344"/>
    <lineage>
        <taxon>Eukaryota</taxon>
        <taxon>Metamonada</taxon>
        <taxon>Diplomonadida</taxon>
        <taxon>Hexamitidae</taxon>
        <taxon>Hexamitinae</taxon>
        <taxon>Trepomonas</taxon>
    </lineage>
</organism>
<keyword evidence="1" id="KW-0175">Coiled coil</keyword>
<protein>
    <submittedName>
        <fullName evidence="2">Uncharacterized protein</fullName>
    </submittedName>
</protein>
<reference evidence="2" key="1">
    <citation type="submission" date="2015-07" db="EMBL/GenBank/DDBJ databases">
        <title>Adaptation to a free-living lifestyle via gene acquisitions in the diplomonad Trepomonas sp. PC1.</title>
        <authorList>
            <person name="Xu F."/>
            <person name="Jerlstrom-Hultqvist J."/>
            <person name="Kolisko M."/>
            <person name="Simpson A.G.B."/>
            <person name="Roger A.J."/>
            <person name="Svard S.G."/>
            <person name="Andersson J.O."/>
        </authorList>
    </citation>
    <scope>NUCLEOTIDE SEQUENCE</scope>
    <source>
        <strain evidence="2">PC1</strain>
    </source>
</reference>
<gene>
    <name evidence="2" type="ORF">TPC1_12686</name>
</gene>
<feature type="non-terminal residue" evidence="2">
    <location>
        <position position="1"/>
    </location>
</feature>
<evidence type="ECO:0000313" key="2">
    <source>
        <dbReference type="EMBL" id="JAP94601.1"/>
    </source>
</evidence>